<keyword evidence="3" id="KW-1185">Reference proteome</keyword>
<dbReference type="EMBL" id="JAQQWN010000008">
    <property type="protein sequence ID" value="KAK8070918.1"/>
    <property type="molecule type" value="Genomic_DNA"/>
</dbReference>
<protein>
    <submittedName>
        <fullName evidence="2">NAD(P)-binding protein</fullName>
    </submittedName>
</protein>
<reference evidence="2 3" key="1">
    <citation type="submission" date="2023-01" db="EMBL/GenBank/DDBJ databases">
        <title>Analysis of 21 Apiospora genomes using comparative genomics revels a genus with tremendous synthesis potential of carbohydrate active enzymes and secondary metabolites.</title>
        <authorList>
            <person name="Sorensen T."/>
        </authorList>
    </citation>
    <scope>NUCLEOTIDE SEQUENCE [LARGE SCALE GENOMIC DNA]</scope>
    <source>
        <strain evidence="2 3">CBS 114990</strain>
    </source>
</reference>
<gene>
    <name evidence="2" type="ORF">PG997_011121</name>
</gene>
<evidence type="ECO:0000313" key="2">
    <source>
        <dbReference type="EMBL" id="KAK8070918.1"/>
    </source>
</evidence>
<dbReference type="GeneID" id="92048496"/>
<dbReference type="Pfam" id="PF00106">
    <property type="entry name" value="adh_short"/>
    <property type="match status" value="1"/>
</dbReference>
<organism evidence="2 3">
    <name type="scientific">Apiospora hydei</name>
    <dbReference type="NCBI Taxonomy" id="1337664"/>
    <lineage>
        <taxon>Eukaryota</taxon>
        <taxon>Fungi</taxon>
        <taxon>Dikarya</taxon>
        <taxon>Ascomycota</taxon>
        <taxon>Pezizomycotina</taxon>
        <taxon>Sordariomycetes</taxon>
        <taxon>Xylariomycetidae</taxon>
        <taxon>Amphisphaeriales</taxon>
        <taxon>Apiosporaceae</taxon>
        <taxon>Apiospora</taxon>
    </lineage>
</organism>
<evidence type="ECO:0000256" key="1">
    <source>
        <dbReference type="ARBA" id="ARBA00023002"/>
    </source>
</evidence>
<evidence type="ECO:0000313" key="3">
    <source>
        <dbReference type="Proteomes" id="UP001433268"/>
    </source>
</evidence>
<dbReference type="InterPro" id="IPR002347">
    <property type="entry name" value="SDR_fam"/>
</dbReference>
<dbReference type="RefSeq" id="XP_066664726.1">
    <property type="nucleotide sequence ID" value="XM_066815436.1"/>
</dbReference>
<dbReference type="PANTHER" id="PTHR43157:SF31">
    <property type="entry name" value="PHOSPHATIDYLINOSITOL-GLYCAN BIOSYNTHESIS CLASS F PROTEIN"/>
    <property type="match status" value="1"/>
</dbReference>
<proteinExistence type="predicted"/>
<dbReference type="InterPro" id="IPR036291">
    <property type="entry name" value="NAD(P)-bd_dom_sf"/>
</dbReference>
<dbReference type="SUPFAM" id="SSF51735">
    <property type="entry name" value="NAD(P)-binding Rossmann-fold domains"/>
    <property type="match status" value="1"/>
</dbReference>
<comment type="caution">
    <text evidence="2">The sequence shown here is derived from an EMBL/GenBank/DDBJ whole genome shotgun (WGS) entry which is preliminary data.</text>
</comment>
<sequence length="334" mass="36620">MAPQFDISPDKEASMSQFFKRQFFGKTKEITRQDVDLRGKTAIITGSNTGLGLETARQLLDLGLSKLIMAVRSVPKAETAREFLLEGRPPGSCDIEIWSLDLSSYQSVTEFAERAKTLQRLDIAILNAALYKIKEEFNPATGFDEDVQVNYLSNALLMILLLPVLQRAAAGGPRAFAERASKPTILGAFKRPTPGWAMQERYGTSKLLGQFFFRELAGRVPGSAATLDAANPGFCYGSELPREGNGSWAGLAVRVYARLVGKSPGLGARCIVHAAVSFDRETVHGQYLEDGVIRPMAPLLYKPEGDAIGKQLWEETLSELEFAGVRNIIQRMSG</sequence>
<dbReference type="PANTHER" id="PTHR43157">
    <property type="entry name" value="PHOSPHATIDYLINOSITOL-GLYCAN BIOSYNTHESIS CLASS F PROTEIN-RELATED"/>
    <property type="match status" value="1"/>
</dbReference>
<name>A0ABR1VI41_9PEZI</name>
<keyword evidence="1" id="KW-0560">Oxidoreductase</keyword>
<dbReference type="Gene3D" id="3.40.50.720">
    <property type="entry name" value="NAD(P)-binding Rossmann-like Domain"/>
    <property type="match status" value="1"/>
</dbReference>
<accession>A0ABR1VI41</accession>
<dbReference type="Proteomes" id="UP001433268">
    <property type="component" value="Unassembled WGS sequence"/>
</dbReference>